<dbReference type="RefSeq" id="WP_205423482.1">
    <property type="nucleotide sequence ID" value="NZ_CP038437.2"/>
</dbReference>
<dbReference type="AlphaFoldDB" id="A0A856QP55"/>
<dbReference type="SUPFAM" id="SSF51182">
    <property type="entry name" value="RmlC-like cupins"/>
    <property type="match status" value="1"/>
</dbReference>
<gene>
    <name evidence="1" type="ORF">E4T21_09325</name>
</gene>
<keyword evidence="2" id="KW-1185">Reference proteome</keyword>
<organism evidence="1 2">
    <name type="scientific">Halomonas binhaiensis</name>
    <dbReference type="NCBI Taxonomy" id="2562282"/>
    <lineage>
        <taxon>Bacteria</taxon>
        <taxon>Pseudomonadati</taxon>
        <taxon>Pseudomonadota</taxon>
        <taxon>Gammaproteobacteria</taxon>
        <taxon>Oceanospirillales</taxon>
        <taxon>Halomonadaceae</taxon>
        <taxon>Halomonas</taxon>
    </lineage>
</organism>
<reference evidence="1" key="1">
    <citation type="submission" date="2021-02" db="EMBL/GenBank/DDBJ databases">
        <title>Strain Y2R2, a novel species of the genus Halomonas.</title>
        <authorList>
            <person name="Huang H."/>
        </authorList>
    </citation>
    <scope>NUCLEOTIDE SEQUENCE</scope>
    <source>
        <strain evidence="1">Y2R2</strain>
    </source>
</reference>
<evidence type="ECO:0008006" key="3">
    <source>
        <dbReference type="Google" id="ProtNLM"/>
    </source>
</evidence>
<name>A0A856QP55_9GAMM</name>
<proteinExistence type="predicted"/>
<dbReference type="InterPro" id="IPR011051">
    <property type="entry name" value="RmlC_Cupin_sf"/>
</dbReference>
<evidence type="ECO:0000313" key="2">
    <source>
        <dbReference type="Proteomes" id="UP000324285"/>
    </source>
</evidence>
<evidence type="ECO:0000313" key="1">
    <source>
        <dbReference type="EMBL" id="QEM81726.2"/>
    </source>
</evidence>
<sequence>MASDYPTPTFGNAGAASKDTRGWFFGHFMPGEDSPLRTEDVELKWFTHAKGETRSEWAPGNPVRTLNILIRGHFVLLFPDREVVLKEEGDFVLFGPDTPHSFRSEEESLVLTVRWPSIPPQ</sequence>
<dbReference type="KEGG" id="hbh:E4T21_09325"/>
<dbReference type="EMBL" id="CP038437">
    <property type="protein sequence ID" value="QEM81726.2"/>
    <property type="molecule type" value="Genomic_DNA"/>
</dbReference>
<dbReference type="Gene3D" id="2.60.120.10">
    <property type="entry name" value="Jelly Rolls"/>
    <property type="match status" value="1"/>
</dbReference>
<accession>A0A856QP55</accession>
<dbReference type="InterPro" id="IPR014710">
    <property type="entry name" value="RmlC-like_jellyroll"/>
</dbReference>
<dbReference type="Proteomes" id="UP000324285">
    <property type="component" value="Chromosome"/>
</dbReference>
<protein>
    <recommendedName>
        <fullName evidence="3">Signal peptidase I</fullName>
    </recommendedName>
</protein>